<dbReference type="Proteomes" id="UP001328107">
    <property type="component" value="Unassembled WGS sequence"/>
</dbReference>
<evidence type="ECO:0000313" key="3">
    <source>
        <dbReference type="Proteomes" id="UP001328107"/>
    </source>
</evidence>
<evidence type="ECO:0000256" key="1">
    <source>
        <dbReference type="SAM" id="SignalP"/>
    </source>
</evidence>
<reference evidence="3" key="1">
    <citation type="submission" date="2022-10" db="EMBL/GenBank/DDBJ databases">
        <title>Genome assembly of Pristionchus species.</title>
        <authorList>
            <person name="Yoshida K."/>
            <person name="Sommer R.J."/>
        </authorList>
    </citation>
    <scope>NUCLEOTIDE SEQUENCE [LARGE SCALE GENOMIC DNA]</scope>
    <source>
        <strain evidence="3">RS5460</strain>
    </source>
</reference>
<dbReference type="EMBL" id="BTRK01000003">
    <property type="protein sequence ID" value="GMR40226.1"/>
    <property type="molecule type" value="Genomic_DNA"/>
</dbReference>
<gene>
    <name evidence="2" type="ORF">PMAYCL1PPCAC_10421</name>
</gene>
<comment type="caution">
    <text evidence="2">The sequence shown here is derived from an EMBL/GenBank/DDBJ whole genome shotgun (WGS) entry which is preliminary data.</text>
</comment>
<name>A0AAN4ZJJ6_9BILA</name>
<keyword evidence="3" id="KW-1185">Reference proteome</keyword>
<feature type="non-terminal residue" evidence="2">
    <location>
        <position position="1"/>
    </location>
</feature>
<dbReference type="AlphaFoldDB" id="A0AAN4ZJJ6"/>
<sequence>FRYIMSPASVLLVSMLALHSAHAILFATKVVQSANEPLPGNVQMPSHIRLRRSGAGLSHPECHRSAITERCSITDDFDGCVRNTCSECIAESTFNPFDMYCMRLTACVCTIIKDATCYAVTAADCY</sequence>
<keyword evidence="1" id="KW-0732">Signal</keyword>
<protein>
    <recommendedName>
        <fullName evidence="4">Secreted protein</fullName>
    </recommendedName>
</protein>
<evidence type="ECO:0000313" key="2">
    <source>
        <dbReference type="EMBL" id="GMR40226.1"/>
    </source>
</evidence>
<feature type="signal peptide" evidence="1">
    <location>
        <begin position="1"/>
        <end position="23"/>
    </location>
</feature>
<feature type="chain" id="PRO_5042878208" description="Secreted protein" evidence="1">
    <location>
        <begin position="24"/>
        <end position="126"/>
    </location>
</feature>
<accession>A0AAN4ZJJ6</accession>
<proteinExistence type="predicted"/>
<organism evidence="2 3">
    <name type="scientific">Pristionchus mayeri</name>
    <dbReference type="NCBI Taxonomy" id="1317129"/>
    <lineage>
        <taxon>Eukaryota</taxon>
        <taxon>Metazoa</taxon>
        <taxon>Ecdysozoa</taxon>
        <taxon>Nematoda</taxon>
        <taxon>Chromadorea</taxon>
        <taxon>Rhabditida</taxon>
        <taxon>Rhabditina</taxon>
        <taxon>Diplogasteromorpha</taxon>
        <taxon>Diplogasteroidea</taxon>
        <taxon>Neodiplogasteridae</taxon>
        <taxon>Pristionchus</taxon>
    </lineage>
</organism>
<evidence type="ECO:0008006" key="4">
    <source>
        <dbReference type="Google" id="ProtNLM"/>
    </source>
</evidence>